<evidence type="ECO:0000313" key="3">
    <source>
        <dbReference type="EMBL" id="KAJ7334568.1"/>
    </source>
</evidence>
<proteinExistence type="predicted"/>
<dbReference type="AlphaFoldDB" id="A0A9W9YDD0"/>
<evidence type="ECO:0000256" key="1">
    <source>
        <dbReference type="SAM" id="MobiDB-lite"/>
    </source>
</evidence>
<dbReference type="Proteomes" id="UP001163046">
    <property type="component" value="Unassembled WGS sequence"/>
</dbReference>
<dbReference type="InterPro" id="IPR046496">
    <property type="entry name" value="DUF6589"/>
</dbReference>
<feature type="region of interest" description="Disordered" evidence="1">
    <location>
        <begin position="141"/>
        <end position="196"/>
    </location>
</feature>
<protein>
    <recommendedName>
        <fullName evidence="2">DUF6589 domain-containing protein</fullName>
    </recommendedName>
</protein>
<feature type="region of interest" description="Disordered" evidence="1">
    <location>
        <begin position="803"/>
        <end position="829"/>
    </location>
</feature>
<feature type="region of interest" description="Disordered" evidence="1">
    <location>
        <begin position="94"/>
        <end position="113"/>
    </location>
</feature>
<evidence type="ECO:0000313" key="4">
    <source>
        <dbReference type="Proteomes" id="UP001163046"/>
    </source>
</evidence>
<feature type="domain" description="DUF6589" evidence="2">
    <location>
        <begin position="415"/>
        <end position="973"/>
    </location>
</feature>
<dbReference type="OrthoDB" id="5988309at2759"/>
<name>A0A9W9YDD0_9CNID</name>
<accession>A0A9W9YDD0</accession>
<feature type="compositionally biased region" description="Polar residues" evidence="1">
    <location>
        <begin position="805"/>
        <end position="822"/>
    </location>
</feature>
<organism evidence="3 4">
    <name type="scientific">Desmophyllum pertusum</name>
    <dbReference type="NCBI Taxonomy" id="174260"/>
    <lineage>
        <taxon>Eukaryota</taxon>
        <taxon>Metazoa</taxon>
        <taxon>Cnidaria</taxon>
        <taxon>Anthozoa</taxon>
        <taxon>Hexacorallia</taxon>
        <taxon>Scleractinia</taxon>
        <taxon>Caryophylliina</taxon>
        <taxon>Caryophylliidae</taxon>
        <taxon>Desmophyllum</taxon>
    </lineage>
</organism>
<feature type="compositionally biased region" description="Polar residues" evidence="1">
    <location>
        <begin position="706"/>
        <end position="723"/>
    </location>
</feature>
<reference evidence="3" key="1">
    <citation type="submission" date="2023-01" db="EMBL/GenBank/DDBJ databases">
        <title>Genome assembly of the deep-sea coral Lophelia pertusa.</title>
        <authorList>
            <person name="Herrera S."/>
            <person name="Cordes E."/>
        </authorList>
    </citation>
    <scope>NUCLEOTIDE SEQUENCE</scope>
    <source>
        <strain evidence="3">USNM1676648</strain>
        <tissue evidence="3">Polyp</tissue>
    </source>
</reference>
<dbReference type="EMBL" id="MU827784">
    <property type="protein sequence ID" value="KAJ7334568.1"/>
    <property type="molecule type" value="Genomic_DNA"/>
</dbReference>
<feature type="compositionally biased region" description="Low complexity" evidence="1">
    <location>
        <begin position="186"/>
        <end position="195"/>
    </location>
</feature>
<feature type="region of interest" description="Disordered" evidence="1">
    <location>
        <begin position="704"/>
        <end position="724"/>
    </location>
</feature>
<feature type="compositionally biased region" description="Polar residues" evidence="1">
    <location>
        <begin position="162"/>
        <end position="182"/>
    </location>
</feature>
<gene>
    <name evidence="3" type="ORF">OS493_014892</name>
</gene>
<evidence type="ECO:0000259" key="2">
    <source>
        <dbReference type="Pfam" id="PF20231"/>
    </source>
</evidence>
<comment type="caution">
    <text evidence="3">The sequence shown here is derived from an EMBL/GenBank/DDBJ whole genome shotgun (WGS) entry which is preliminary data.</text>
</comment>
<dbReference type="Pfam" id="PF20231">
    <property type="entry name" value="DUF6589"/>
    <property type="match status" value="1"/>
</dbReference>
<sequence length="988" mass="111031">MAEAELTPIKVVETDLNGCRCCGAADNHRLYLFGEKSKAEGILEALKDCTGMNECEELSFLCRACCLKITNIMKKTSELKSIFQEWEQESQERKATQLRFKRGHKGESPTTSPVTLSHLAKKAMTTTTTCKSKISLTSRFQRIAPKPSTTSESTELAELPTKETSSCTQPSTASHNPASSIDESTELPTTEETSTQPRVLPTYLLPNPRTEAAKVLESVGLQNVKARAHEVPCLSSEEKAKLCTEAAKGSPAVLAQLIMEIPQLQKCVQSILLQNIDSQCKKLCVKTKGTPSVLRVSRADQKNLTSFTWMQVLKEMKDRAPDVLDFLVTIAVPKLKDDDKQLAPLCVAYGILMNLRCRELSLVQKINTVVLATGSATKKNSDMHWIAQYATFDRIPSNHLDDSRPLVSNIDEFQNKEYLLTQVELDKLKSDFTVLAMRVLVQYFPCLSYLKDDVCQHITHRYSIEMAKKSVIMPLPIVPFNQNKHSDVCQYLEYLENFLLEIFTPDSEPPVPPGASPADVASRKDRILSEVKVPLCGDLLGRERVTGAKQTRMGCDYKTERFENIVENVAQWHAKQSFLGYIWEQLYDSSPMCGREVGTLYNIRQQFRMVNVYSDVKKNYKSAELLMLSVTKAYLCCAFMQWAGIETLDGTPENITLPCEASSHEERVNFLNCTIGKFVEEFVLVECDVEKAWREQQEQKRQQQRCVNQSLSEDTPNTCTSPSAADRQIETGQIVIMVQPKLTGPGYDVLGVGQVVRLQENDNVPHDVVPVFVAAVEEIACNMLSVGQVVLWPKIKLAIYPPPTQEEQSTKQPEPTPSSHSESAVPPREEDRLMNYASQCLQLGVMLMQLNDTEKEGDGERCIMNWKLLMLYFRSRSRGMKYAFEAMRLITCVKALYTEKMAFRIIHGQFVNVRGGPGNNYANDLRMEMMVKDDKGMLKGMCGNKTLKAIDRSTSAAYGLKKIINVIDKESGVPPDSPNIHIPVHRRQ</sequence>
<keyword evidence="4" id="KW-1185">Reference proteome</keyword>